<feature type="transmembrane region" description="Helical" evidence="2">
    <location>
        <begin position="254"/>
        <end position="274"/>
    </location>
</feature>
<protein>
    <submittedName>
        <fullName evidence="3">Uncharacterized protein</fullName>
    </submittedName>
</protein>
<dbReference type="EMBL" id="JABMIG020000042">
    <property type="protein sequence ID" value="KAL3798963.1"/>
    <property type="molecule type" value="Genomic_DNA"/>
</dbReference>
<keyword evidence="2" id="KW-0812">Transmembrane</keyword>
<dbReference type="AlphaFoldDB" id="A0ABD3QEZ2"/>
<evidence type="ECO:0000256" key="1">
    <source>
        <dbReference type="SAM" id="MobiDB-lite"/>
    </source>
</evidence>
<evidence type="ECO:0000256" key="2">
    <source>
        <dbReference type="SAM" id="Phobius"/>
    </source>
</evidence>
<evidence type="ECO:0000313" key="4">
    <source>
        <dbReference type="Proteomes" id="UP001516023"/>
    </source>
</evidence>
<evidence type="ECO:0000313" key="3">
    <source>
        <dbReference type="EMBL" id="KAL3798963.1"/>
    </source>
</evidence>
<proteinExistence type="predicted"/>
<keyword evidence="2" id="KW-1133">Transmembrane helix</keyword>
<feature type="transmembrane region" description="Helical" evidence="2">
    <location>
        <begin position="286"/>
        <end position="316"/>
    </location>
</feature>
<organism evidence="3 4">
    <name type="scientific">Cyclotella cryptica</name>
    <dbReference type="NCBI Taxonomy" id="29204"/>
    <lineage>
        <taxon>Eukaryota</taxon>
        <taxon>Sar</taxon>
        <taxon>Stramenopiles</taxon>
        <taxon>Ochrophyta</taxon>
        <taxon>Bacillariophyta</taxon>
        <taxon>Coscinodiscophyceae</taxon>
        <taxon>Thalassiosirophycidae</taxon>
        <taxon>Stephanodiscales</taxon>
        <taxon>Stephanodiscaceae</taxon>
        <taxon>Cyclotella</taxon>
    </lineage>
</organism>
<sequence length="356" mass="40353">MARNCTKRRSYNEESEEIGDWTSPEKKRKINMDDSSLSDAESPVGDVSNAAVSTLSVVGSADVGTLVEYDGTNLVAERPTTDTHLSDAILRPTETSIEKCSIIHAMVEQFQQRLESRGLDRQTSLERGATLEIRLILFQCCESSFRSMFFESHLQAERHHQERMDAPMLERIRRHRGQFISLLFNPIYFILAFAFRHSWLQSFIISYSSTVFPSCKVPSKEVLNLFYALRLGSAITLMYKGAQSADIFWCVAEITFFVFIICVGALVYSIYLWIPPNIRQVLRFAILVLIMSNSLVLFATVMIVNLLVMLLVLWASDATGMRLNVADREIHYENCMFIGMVLLGCSSIGVGHCFSY</sequence>
<comment type="caution">
    <text evidence="3">The sequence shown here is derived from an EMBL/GenBank/DDBJ whole genome shotgun (WGS) entry which is preliminary data.</text>
</comment>
<accession>A0ABD3QEZ2</accession>
<feature type="transmembrane region" description="Helical" evidence="2">
    <location>
        <begin position="179"/>
        <end position="199"/>
    </location>
</feature>
<dbReference type="Proteomes" id="UP001516023">
    <property type="component" value="Unassembled WGS sequence"/>
</dbReference>
<keyword evidence="4" id="KW-1185">Reference proteome</keyword>
<gene>
    <name evidence="3" type="ORF">HJC23_005102</name>
</gene>
<reference evidence="3 4" key="1">
    <citation type="journal article" date="2020" name="G3 (Bethesda)">
        <title>Improved Reference Genome for Cyclotella cryptica CCMP332, a Model for Cell Wall Morphogenesis, Salinity Adaptation, and Lipid Production in Diatoms (Bacillariophyta).</title>
        <authorList>
            <person name="Roberts W.R."/>
            <person name="Downey K.M."/>
            <person name="Ruck E.C."/>
            <person name="Traller J.C."/>
            <person name="Alverson A.J."/>
        </authorList>
    </citation>
    <scope>NUCLEOTIDE SEQUENCE [LARGE SCALE GENOMIC DNA]</scope>
    <source>
        <strain evidence="3 4">CCMP332</strain>
    </source>
</reference>
<feature type="transmembrane region" description="Helical" evidence="2">
    <location>
        <begin position="336"/>
        <end position="354"/>
    </location>
</feature>
<feature type="region of interest" description="Disordered" evidence="1">
    <location>
        <begin position="1"/>
        <end position="44"/>
    </location>
</feature>
<name>A0ABD3QEZ2_9STRA</name>
<keyword evidence="2" id="KW-0472">Membrane</keyword>